<keyword evidence="7" id="KW-1185">Reference proteome</keyword>
<feature type="compositionally biased region" description="Basic residues" evidence="5">
    <location>
        <begin position="572"/>
        <end position="586"/>
    </location>
</feature>
<feature type="region of interest" description="Disordered" evidence="5">
    <location>
        <begin position="658"/>
        <end position="686"/>
    </location>
</feature>
<feature type="compositionally biased region" description="Basic residues" evidence="5">
    <location>
        <begin position="608"/>
        <end position="618"/>
    </location>
</feature>
<gene>
    <name evidence="6" type="ORF">SPHA_41296</name>
</gene>
<feature type="region of interest" description="Disordered" evidence="5">
    <location>
        <begin position="344"/>
        <end position="417"/>
    </location>
</feature>
<feature type="compositionally biased region" description="Basic and acidic residues" evidence="5">
    <location>
        <begin position="557"/>
        <end position="571"/>
    </location>
</feature>
<evidence type="ECO:0000256" key="3">
    <source>
        <dbReference type="ARBA" id="ARBA00022552"/>
    </source>
</evidence>
<dbReference type="GO" id="GO:0006364">
    <property type="term" value="P:rRNA processing"/>
    <property type="evidence" value="ECO:0007669"/>
    <property type="project" value="UniProtKB-KW"/>
</dbReference>
<dbReference type="PANTHER" id="PTHR13026:SF0">
    <property type="entry name" value="RIBOSOMAL RNA PROCESSING 1B"/>
    <property type="match status" value="1"/>
</dbReference>
<comment type="similarity">
    <text evidence="2">Belongs to the RRP1 family.</text>
</comment>
<dbReference type="GO" id="GO:0005634">
    <property type="term" value="C:nucleus"/>
    <property type="evidence" value="ECO:0007669"/>
    <property type="project" value="UniProtKB-SubCell"/>
</dbReference>
<evidence type="ECO:0000256" key="1">
    <source>
        <dbReference type="ARBA" id="ARBA00004123"/>
    </source>
</evidence>
<dbReference type="PANTHER" id="PTHR13026">
    <property type="entry name" value="NNP-1 PROTEIN NOVEL NUCLEAR PROTEIN 1 NOP52"/>
    <property type="match status" value="1"/>
</dbReference>
<feature type="compositionally biased region" description="Basic and acidic residues" evidence="5">
    <location>
        <begin position="457"/>
        <end position="472"/>
    </location>
</feature>
<dbReference type="EMBL" id="CAHIKZ030001979">
    <property type="protein sequence ID" value="CAE1278403.1"/>
    <property type="molecule type" value="Genomic_DNA"/>
</dbReference>
<feature type="compositionally biased region" description="Basic residues" evidence="5">
    <location>
        <begin position="473"/>
        <end position="483"/>
    </location>
</feature>
<sequence>MTLTQKIPIEIQFAQGLAGNEQKNRDKTLTLLKKFIRLRLPRLKEQLNEDEFIKLWKGMHYQLWMQDKPLIQEKLVDDICQLVHDFPNETYTLMFIKAFFDTEAREWFGLDQWRINKFMMLVREFLHNSFLFLKNCQWKENVCQKLSDIIEGSVLNCTNSNLPAGLKMHLIDIFIAELGKVVDNELSSDTAVILLSPFLNILPTVKNDNVMRKLLSMLFEASGGKDYPVQNKNSRICGFVERDPSRVTENKLQFNKELLLKQLIEKGASKKCSAKNRSQIYKLVKRIRYFETHPQKPLKIIKEKDIDETDVKISQKEINVAAKMLKKHKEKLFENVPTRKEYKRKLLMEKKKKKKSKKTKTDFNDANTEEKEDRFRDSGSDDDSLEHDPEAEFFQMSAESDNEMCEEEMDEDVENLINDKCLLNGEIEDELAKREVAQESSAATKKNKKLQKAGSKRKNEESVEKDATEEPKKKTKKERRKKKLDNITAAGKMEVDLPEQKKSKKRKHKVKKMSMETDNGSGISETQPVFGMVDFPEEENHAKESIKLTEEVFEVQKSSKDNKSGEKADNKKVKKVKQTKKNKKAQAKKESQGTNDQTFLRNAIAKATKSRKSSKSKKTKAEDSVASKKIPKTPTENTQREKKHVSFNMKQNQAFCEGTHSKHHQTAFYPSKKPENGILKPSPSPIRISKKFTMDKKLSILAKQSYLAHLF</sequence>
<feature type="compositionally biased region" description="Acidic residues" evidence="5">
    <location>
        <begin position="380"/>
        <end position="391"/>
    </location>
</feature>
<feature type="region of interest" description="Disordered" evidence="5">
    <location>
        <begin position="434"/>
        <end position="644"/>
    </location>
</feature>
<evidence type="ECO:0000313" key="6">
    <source>
        <dbReference type="EMBL" id="CAE1278403.1"/>
    </source>
</evidence>
<feature type="compositionally biased region" description="Basic and acidic residues" evidence="5">
    <location>
        <begin position="359"/>
        <end position="379"/>
    </location>
</feature>
<accession>A0A812CPL6</accession>
<evidence type="ECO:0000256" key="2">
    <source>
        <dbReference type="ARBA" id="ARBA00006374"/>
    </source>
</evidence>
<keyword evidence="3" id="KW-0698">rRNA processing</keyword>
<keyword evidence="4" id="KW-0539">Nucleus</keyword>
<evidence type="ECO:0000256" key="4">
    <source>
        <dbReference type="ARBA" id="ARBA00023242"/>
    </source>
</evidence>
<dbReference type="Proteomes" id="UP000597762">
    <property type="component" value="Unassembled WGS sequence"/>
</dbReference>
<feature type="compositionally biased region" description="Basic residues" evidence="5">
    <location>
        <begin position="502"/>
        <end position="512"/>
    </location>
</feature>
<organism evidence="6 7">
    <name type="scientific">Acanthosepion pharaonis</name>
    <name type="common">Pharaoh cuttlefish</name>
    <name type="synonym">Sepia pharaonis</name>
    <dbReference type="NCBI Taxonomy" id="158019"/>
    <lineage>
        <taxon>Eukaryota</taxon>
        <taxon>Metazoa</taxon>
        <taxon>Spiralia</taxon>
        <taxon>Lophotrochozoa</taxon>
        <taxon>Mollusca</taxon>
        <taxon>Cephalopoda</taxon>
        <taxon>Coleoidea</taxon>
        <taxon>Decapodiformes</taxon>
        <taxon>Sepiida</taxon>
        <taxon>Sepiina</taxon>
        <taxon>Sepiidae</taxon>
        <taxon>Acanthosepion</taxon>
    </lineage>
</organism>
<dbReference type="InterPro" id="IPR010301">
    <property type="entry name" value="RRP1"/>
</dbReference>
<feature type="compositionally biased region" description="Basic and acidic residues" evidence="5">
    <location>
        <begin position="538"/>
        <end position="550"/>
    </location>
</feature>
<proteinExistence type="inferred from homology"/>
<protein>
    <submittedName>
        <fullName evidence="6">RRP1</fullName>
    </submittedName>
</protein>
<reference evidence="6" key="1">
    <citation type="submission" date="2021-01" db="EMBL/GenBank/DDBJ databases">
        <authorList>
            <person name="Li R."/>
            <person name="Bekaert M."/>
        </authorList>
    </citation>
    <scope>NUCLEOTIDE SEQUENCE</scope>
    <source>
        <strain evidence="6">Farmed</strain>
    </source>
</reference>
<dbReference type="GO" id="GO:0030688">
    <property type="term" value="C:preribosome, small subunit precursor"/>
    <property type="evidence" value="ECO:0007669"/>
    <property type="project" value="InterPro"/>
</dbReference>
<name>A0A812CPL6_ACAPH</name>
<feature type="compositionally biased region" description="Basic residues" evidence="5">
    <location>
        <begin position="445"/>
        <end position="456"/>
    </location>
</feature>
<dbReference type="Pfam" id="PF05997">
    <property type="entry name" value="Nop52"/>
    <property type="match status" value="1"/>
</dbReference>
<dbReference type="OrthoDB" id="2019504at2759"/>
<feature type="compositionally biased region" description="Polar residues" evidence="5">
    <location>
        <begin position="516"/>
        <end position="527"/>
    </location>
</feature>
<feature type="compositionally biased region" description="Acidic residues" evidence="5">
    <location>
        <begin position="400"/>
        <end position="414"/>
    </location>
</feature>
<comment type="subcellular location">
    <subcellularLocation>
        <location evidence="1">Nucleus</location>
    </subcellularLocation>
</comment>
<evidence type="ECO:0000256" key="5">
    <source>
        <dbReference type="SAM" id="MobiDB-lite"/>
    </source>
</evidence>
<evidence type="ECO:0000313" key="7">
    <source>
        <dbReference type="Proteomes" id="UP000597762"/>
    </source>
</evidence>
<comment type="caution">
    <text evidence="6">The sequence shown here is derived from an EMBL/GenBank/DDBJ whole genome shotgun (WGS) entry which is preliminary data.</text>
</comment>
<dbReference type="AlphaFoldDB" id="A0A812CPL6"/>